<evidence type="ECO:0000259" key="1">
    <source>
        <dbReference type="Pfam" id="PF07811"/>
    </source>
</evidence>
<proteinExistence type="predicted"/>
<protein>
    <submittedName>
        <fullName evidence="2">TadE/TadG family type IV pilus assembly protein</fullName>
    </submittedName>
</protein>
<dbReference type="EMBL" id="JBHPON010000001">
    <property type="protein sequence ID" value="MFC6035327.1"/>
    <property type="molecule type" value="Genomic_DNA"/>
</dbReference>
<keyword evidence="3" id="KW-1185">Reference proteome</keyword>
<dbReference type="Pfam" id="PF07811">
    <property type="entry name" value="TadE"/>
    <property type="match status" value="1"/>
</dbReference>
<accession>A0ABW1KXD3</accession>
<dbReference type="RefSeq" id="WP_379879349.1">
    <property type="nucleotide sequence ID" value="NZ_JBHPON010000001.1"/>
</dbReference>
<feature type="domain" description="TadE-like" evidence="1">
    <location>
        <begin position="22"/>
        <end position="61"/>
    </location>
</feature>
<sequence length="193" mass="20878">MMLRLKHIFAGFLRRWRACRSGIAATEFAFVAPVLILLFFGVVESADALARSRQVALAVNTLADLASQEKNLLTSDADDLFNGVAQIVDDSGAPMDIRLVSVIIDPDGDPIVHWSRDNKGGEPYVEGAAFSALPTATLIDPGASILVAEISYTYSSAISKMVIPPINFENSASRWPRRSMRVQLCTSSSNCTS</sequence>
<reference evidence="2 3" key="1">
    <citation type="submission" date="2024-09" db="EMBL/GenBank/DDBJ databases">
        <authorList>
            <person name="Zhang Z.-H."/>
        </authorList>
    </citation>
    <scope>NUCLEOTIDE SEQUENCE [LARGE SCALE GENOMIC DNA]</scope>
    <source>
        <strain evidence="2 3">HHTR114</strain>
    </source>
</reference>
<evidence type="ECO:0000313" key="3">
    <source>
        <dbReference type="Proteomes" id="UP001596116"/>
    </source>
</evidence>
<gene>
    <name evidence="2" type="ORF">ACFMB1_07205</name>
</gene>
<dbReference type="Proteomes" id="UP001596116">
    <property type="component" value="Unassembled WGS sequence"/>
</dbReference>
<comment type="caution">
    <text evidence="2">The sequence shown here is derived from an EMBL/GenBank/DDBJ whole genome shotgun (WGS) entry which is preliminary data.</text>
</comment>
<dbReference type="InterPro" id="IPR012495">
    <property type="entry name" value="TadE-like_dom"/>
</dbReference>
<organism evidence="2 3">
    <name type="scientific">Hyphococcus aureus</name>
    <dbReference type="NCBI Taxonomy" id="2666033"/>
    <lineage>
        <taxon>Bacteria</taxon>
        <taxon>Pseudomonadati</taxon>
        <taxon>Pseudomonadota</taxon>
        <taxon>Alphaproteobacteria</taxon>
        <taxon>Parvularculales</taxon>
        <taxon>Parvularculaceae</taxon>
        <taxon>Hyphococcus</taxon>
    </lineage>
</organism>
<evidence type="ECO:0000313" key="2">
    <source>
        <dbReference type="EMBL" id="MFC6035327.1"/>
    </source>
</evidence>
<name>A0ABW1KXD3_9PROT</name>